<dbReference type="EMBL" id="LT671858">
    <property type="protein sequence ID" value="SIM79973.1"/>
    <property type="molecule type" value="Genomic_DNA"/>
</dbReference>
<accession>A0A1N5W3X4</accession>
<evidence type="ECO:0000256" key="1">
    <source>
        <dbReference type="ARBA" id="ARBA00010838"/>
    </source>
</evidence>
<evidence type="ECO:0000256" key="4">
    <source>
        <dbReference type="RuleBase" id="RU003690"/>
    </source>
</evidence>
<dbReference type="InterPro" id="IPR017853">
    <property type="entry name" value="GH"/>
</dbReference>
<evidence type="ECO:0007829" key="7">
    <source>
        <dbReference type="PDB" id="8U7G"/>
    </source>
</evidence>
<dbReference type="RefSeq" id="WP_148690069.1">
    <property type="nucleotide sequence ID" value="NZ_LT671858.1"/>
</dbReference>
<dbReference type="GO" id="GO:0008422">
    <property type="term" value="F:beta-glucosidase activity"/>
    <property type="evidence" value="ECO:0007669"/>
    <property type="project" value="TreeGrafter"/>
</dbReference>
<evidence type="ECO:0000256" key="3">
    <source>
        <dbReference type="ARBA" id="ARBA00023295"/>
    </source>
</evidence>
<dbReference type="SUPFAM" id="SSF51445">
    <property type="entry name" value="(Trans)glycosidases"/>
    <property type="match status" value="1"/>
</dbReference>
<dbReference type="InterPro" id="IPR033132">
    <property type="entry name" value="GH_1_N_CS"/>
</dbReference>
<keyword evidence="2" id="KW-0378">Hydrolase</keyword>
<reference evidence="5 6" key="1">
    <citation type="submission" date="2016-04" db="EMBL/GenBank/DDBJ databases">
        <authorList>
            <person name="Evans L.H."/>
            <person name="Alamgir A."/>
            <person name="Owens N."/>
            <person name="Weber N.D."/>
            <person name="Virtaneva K."/>
            <person name="Barbian K."/>
            <person name="Babar A."/>
            <person name="Rosenke K."/>
        </authorList>
    </citation>
    <scope>NUCLEOTIDE SEQUENCE [LARGE SCALE GENOMIC DNA]</scope>
    <source>
        <strain evidence="6">S5(T) (JCM 30642 \VKM B-2941)</strain>
    </source>
</reference>
<dbReference type="InterPro" id="IPR001360">
    <property type="entry name" value="Glyco_hydro_1"/>
</dbReference>
<dbReference type="Pfam" id="PF00232">
    <property type="entry name" value="Glyco_hydro_1"/>
    <property type="match status" value="2"/>
</dbReference>
<dbReference type="AlphaFoldDB" id="A0A1N5W3X4"/>
<dbReference type="SMR" id="A0A1N5W3X4"/>
<dbReference type="Gene3D" id="3.20.20.80">
    <property type="entry name" value="Glycosidases"/>
    <property type="match status" value="1"/>
</dbReference>
<evidence type="ECO:0000313" key="5">
    <source>
        <dbReference type="EMBL" id="SIM79973.1"/>
    </source>
</evidence>
<dbReference type="PRINTS" id="PR00131">
    <property type="entry name" value="GLHYDRLASE1"/>
</dbReference>
<dbReference type="GeneID" id="41588893"/>
<dbReference type="InterPro" id="IPR053427">
    <property type="entry name" value="Beta-galactosidase"/>
</dbReference>
<dbReference type="PANTHER" id="PTHR10353:SF209">
    <property type="entry name" value="GALACTOLIPID GALACTOSYLTRANSFERASE SFR2, CHLOROPLASTIC"/>
    <property type="match status" value="1"/>
</dbReference>
<dbReference type="Proteomes" id="UP000195607">
    <property type="component" value="Chromosome I"/>
</dbReference>
<dbReference type="GO" id="GO:0005975">
    <property type="term" value="P:carbohydrate metabolic process"/>
    <property type="evidence" value="ECO:0007669"/>
    <property type="project" value="InterPro"/>
</dbReference>
<keyword evidence="7" id="KW-0002">3D-structure</keyword>
<protein>
    <submittedName>
        <fullName evidence="5">Beta-galactosidase</fullName>
    </submittedName>
</protein>
<dbReference type="PROSITE" id="PS00653">
    <property type="entry name" value="GLYCOSYL_HYDROL_F1_2"/>
    <property type="match status" value="1"/>
</dbReference>
<comment type="similarity">
    <text evidence="1 4">Belongs to the glycosyl hydrolase 1 family.</text>
</comment>
<reference evidence="7" key="2">
    <citation type="journal article" date="2024" name="FEMS Microbiol. Ecol.">
        <title>Moderately thermostable GH1 beta-glucosidases from hyperacidophilic archaeon Cuniculiplasma divulgatum S5.</title>
        <authorList>
            <person name="Khusnutdinova A.N."/>
            <person name="Tran H."/>
            <person name="Devlekar S."/>
            <person name="Distaso M.A."/>
            <person name="Kublanov I.V."/>
            <person name="Skarina T."/>
            <person name="Stogios P."/>
            <person name="Savchenko A."/>
            <person name="Ferrer M."/>
            <person name="Golyshina O.V."/>
            <person name="Yakunin A.F."/>
            <person name="Golyshin P.N."/>
        </authorList>
    </citation>
    <scope>X-RAY CRYSTALLOGRAPHY (2.22 ANGSTROMS)</scope>
</reference>
<keyword evidence="3" id="KW-0326">Glycosidase</keyword>
<dbReference type="PANTHER" id="PTHR10353">
    <property type="entry name" value="GLYCOSYL HYDROLASE"/>
    <property type="match status" value="1"/>
</dbReference>
<dbReference type="NCBIfam" id="NF041004">
    <property type="entry name" value="Beta_gal_BgaS"/>
    <property type="match status" value="1"/>
</dbReference>
<evidence type="ECO:0000313" key="6">
    <source>
        <dbReference type="Proteomes" id="UP000195607"/>
    </source>
</evidence>
<gene>
    <name evidence="5" type="ORF">CSP5_1651</name>
</gene>
<sequence length="481" mass="56136">MLPKGFRFGFSLAGFQSEMGLSGKDENSDWYQWCHDEYNIKNGVVSGDFPENGAAYWDLFRKDHETAVNIGMNSTRIGIEWSRIFPTSTEGVKVRIDRDGDNITGITIEKSDLESLKKICNMDAVKKYREIFMDLKDRNFYMILNLFHWSMPLWINDPRKREISKGNNLGNFFSEKSVIEFAKFAAFAAYSFDDLVDVYSTMNEPNVVFSGGNNNSEKKYYSKMKFFIEAHARAYDCIRTISRKRIGVIYANEHIESLENSDPELVEEVTWRNRYSFIDSIKSGKTFSTKNMEENSRWPEKNVFRKDLENRLDWIGVNYYSRYVVRRIESGFEAIDGYGFLCSGYEKSKDGRVVSEMGWEIYPQGLYDVLMGYQERYSLPMMVTENGIADDMDRYRPGFLISHMKMIERAIKDGAGVEGYLHWSLTDNFEWSSGFSKKFGLLRVDYRTKKRSIRPSALVFREISKKSGVPEELEWLGERFY</sequence>
<dbReference type="PDB" id="8U7G">
    <property type="method" value="X-ray"/>
    <property type="resolution" value="2.22 A"/>
    <property type="chains" value="A/B=1-481"/>
</dbReference>
<name>A0A1N5W3X4_9ARCH</name>
<proteinExistence type="evidence at protein level"/>
<organism evidence="5 6">
    <name type="scientific">Cuniculiplasma divulgatum</name>
    <dbReference type="NCBI Taxonomy" id="1673428"/>
    <lineage>
        <taxon>Archaea</taxon>
        <taxon>Methanobacteriati</taxon>
        <taxon>Thermoplasmatota</taxon>
        <taxon>Thermoplasmata</taxon>
        <taxon>Thermoplasmatales</taxon>
        <taxon>Cuniculiplasmataceae</taxon>
        <taxon>Cuniculiplasma</taxon>
    </lineage>
</organism>
<evidence type="ECO:0000256" key="2">
    <source>
        <dbReference type="ARBA" id="ARBA00022801"/>
    </source>
</evidence>